<protein>
    <submittedName>
        <fullName evidence="2">Uncharacterized protein</fullName>
    </submittedName>
</protein>
<dbReference type="EMBL" id="OFSP01000039">
    <property type="protein sequence ID" value="SOY69628.1"/>
    <property type="molecule type" value="Genomic_DNA"/>
</dbReference>
<feature type="region of interest" description="Disordered" evidence="1">
    <location>
        <begin position="116"/>
        <end position="147"/>
    </location>
</feature>
<organism evidence="2 3">
    <name type="scientific">Cupriavidus taiwanensis</name>
    <dbReference type="NCBI Taxonomy" id="164546"/>
    <lineage>
        <taxon>Bacteria</taxon>
        <taxon>Pseudomonadati</taxon>
        <taxon>Pseudomonadota</taxon>
        <taxon>Betaproteobacteria</taxon>
        <taxon>Burkholderiales</taxon>
        <taxon>Burkholderiaceae</taxon>
        <taxon>Cupriavidus</taxon>
    </lineage>
</organism>
<dbReference type="AlphaFoldDB" id="A0A975XH21"/>
<dbReference type="Proteomes" id="UP000256297">
    <property type="component" value="Chromosome CBM2589_a"/>
</dbReference>
<name>A0A975XH21_9BURK</name>
<gene>
    <name evidence="2" type="ORF">CBM2589_A90963</name>
</gene>
<evidence type="ECO:0000313" key="3">
    <source>
        <dbReference type="Proteomes" id="UP000256297"/>
    </source>
</evidence>
<proteinExistence type="predicted"/>
<feature type="region of interest" description="Disordered" evidence="1">
    <location>
        <begin position="1"/>
        <end position="27"/>
    </location>
</feature>
<feature type="compositionally biased region" description="Gly residues" evidence="1">
    <location>
        <begin position="1"/>
        <end position="14"/>
    </location>
</feature>
<sequence>MQGGRAGGRPGRGRYGVPAGAARTQKRVRSGNAVLRHRAPPGCDGLYQWEVATYAGRRRHAGHAYRACLAMAAGPVAARGGIVRIAAGAGAGGCHGRGGGRAGALTRPLAPADGQAGISLARSAPPGRFHPAWRAQPAGAGNARDAP</sequence>
<evidence type="ECO:0000313" key="2">
    <source>
        <dbReference type="EMBL" id="SOY69628.1"/>
    </source>
</evidence>
<reference evidence="2 3" key="1">
    <citation type="submission" date="2018-01" db="EMBL/GenBank/DDBJ databases">
        <authorList>
            <person name="Clerissi C."/>
        </authorList>
    </citation>
    <scope>NUCLEOTIDE SEQUENCE [LARGE SCALE GENOMIC DNA]</scope>
    <source>
        <strain evidence="2">Cupriavidus taiwanensis STM 3521</strain>
    </source>
</reference>
<comment type="caution">
    <text evidence="2">The sequence shown here is derived from an EMBL/GenBank/DDBJ whole genome shotgun (WGS) entry which is preliminary data.</text>
</comment>
<evidence type="ECO:0000256" key="1">
    <source>
        <dbReference type="SAM" id="MobiDB-lite"/>
    </source>
</evidence>
<accession>A0A975XH21</accession>